<proteinExistence type="predicted"/>
<organism evidence="1 2">
    <name type="scientific">Lasiodiplodia mahajangana</name>
    <dbReference type="NCBI Taxonomy" id="1108764"/>
    <lineage>
        <taxon>Eukaryota</taxon>
        <taxon>Fungi</taxon>
        <taxon>Dikarya</taxon>
        <taxon>Ascomycota</taxon>
        <taxon>Pezizomycotina</taxon>
        <taxon>Dothideomycetes</taxon>
        <taxon>Dothideomycetes incertae sedis</taxon>
        <taxon>Botryosphaeriales</taxon>
        <taxon>Botryosphaeriaceae</taxon>
        <taxon>Lasiodiplodia</taxon>
    </lineage>
</organism>
<accession>A0ACC2K0Q6</accession>
<name>A0ACC2K0Q6_9PEZI</name>
<dbReference type="EMBL" id="JAPUUL010000018">
    <property type="protein sequence ID" value="KAJ8133371.1"/>
    <property type="molecule type" value="Genomic_DNA"/>
</dbReference>
<protein>
    <submittedName>
        <fullName evidence="1">Uncharacterized protein</fullName>
    </submittedName>
</protein>
<evidence type="ECO:0000313" key="2">
    <source>
        <dbReference type="Proteomes" id="UP001153332"/>
    </source>
</evidence>
<evidence type="ECO:0000313" key="1">
    <source>
        <dbReference type="EMBL" id="KAJ8133371.1"/>
    </source>
</evidence>
<comment type="caution">
    <text evidence="1">The sequence shown here is derived from an EMBL/GenBank/DDBJ whole genome shotgun (WGS) entry which is preliminary data.</text>
</comment>
<dbReference type="Proteomes" id="UP001153332">
    <property type="component" value="Unassembled WGS sequence"/>
</dbReference>
<reference evidence="1" key="1">
    <citation type="submission" date="2022-12" db="EMBL/GenBank/DDBJ databases">
        <title>Genome Sequence of Lasiodiplodia mahajangana.</title>
        <authorList>
            <person name="Buettner E."/>
        </authorList>
    </citation>
    <scope>NUCLEOTIDE SEQUENCE</scope>
    <source>
        <strain evidence="1">VT137</strain>
    </source>
</reference>
<gene>
    <name evidence="1" type="ORF">O1611_g251</name>
</gene>
<keyword evidence="2" id="KW-1185">Reference proteome</keyword>
<sequence length="269" mass="30082">MSSRHSAPNNALALGSKESRQSLRQVVEEQAGQKRGSNQYMNNGGKEDVQPKRPKIIDDCSPDPTVEDLLGIVSLPTLKKICAEVLQDKTASARLSEELLSRTQDILATARAEAIKERNAIISTANSKIRGIIDTAYMENKHMCNCDEWPSALFPLLRRIKDLNNRGSVAGVPERAWEALIKVAALCIYDWDGSGLKLYGSGEEDCDYFHDEVDKVMLLICKAQKQNGKVEWLKGGRQEEIRNLQERAEGEGGPCTYRYQDTLKFLEQP</sequence>